<proteinExistence type="predicted"/>
<protein>
    <submittedName>
        <fullName evidence="2">Apolipoprotein A1/A4/E family protein</fullName>
    </submittedName>
</protein>
<evidence type="ECO:0000256" key="1">
    <source>
        <dbReference type="SAM" id="Coils"/>
    </source>
</evidence>
<keyword evidence="1" id="KW-0175">Coiled coil</keyword>
<dbReference type="Gene3D" id="1.20.5.1230">
    <property type="entry name" value="Apolipoprotein A-I"/>
    <property type="match status" value="1"/>
</dbReference>
<dbReference type="KEGG" id="bfc:BacF7301_12370"/>
<feature type="coiled-coil region" evidence="1">
    <location>
        <begin position="96"/>
        <end position="171"/>
    </location>
</feature>
<dbReference type="EMBL" id="CP050831">
    <property type="protein sequence ID" value="QIU94892.1"/>
    <property type="molecule type" value="Genomic_DNA"/>
</dbReference>
<evidence type="ECO:0000313" key="3">
    <source>
        <dbReference type="Proteomes" id="UP000501780"/>
    </source>
</evidence>
<keyword evidence="2" id="KW-0449">Lipoprotein</keyword>
<keyword evidence="3" id="KW-1185">Reference proteome</keyword>
<sequence>MKRKFVKVMFFGALALSTVTYVGCKDYDDDVKGLQEQIDNINNKGADVTTEAMNAAINSAVAGLQSQLDAIASKADKTALDELKKTVSEMQTALGNKADAAKLAELQKKLDEAIAKVDASIETSVAEAKKALQAKIDELEAKLEQADVDAAKQVAKDLADAKKEMQELSRANGDQIKILFEKIDGLEGINAKIEALQEADKKFVSIDQLNEYMNSDAVKDYVEAALVDYLTSAEVTDKVNAVRTYVDGVFRTKMMAEISQKYLSLETYNKDMEDLNEKIKNYVSTEDATYKKIFTDIQTLTDYQDQTIKALVKELADNKTIEQANKVAGALEDIQTLIGNVALCAKTSDLAAYVKSNDLNDAIDTHLTSKFEAYDADITTIKKRLLALEIDVDGLKSMVQSVTFIPSSADGKVSFYSYYVIPEGKTDKVLVASNNKVVVKFRVSPISAAEKFFENYTATFDGQEFTRAIDIFKGEGKVENKDEGIISFVLSTQTESSHAVCLNVVSKKSVPENAETVDKGTDYFTDINSDYFPVIVTTKTIESLEVVSDNSAVDNIYWNNSSSKIDYKEGYALKAKFVGDEASTPATVLTSDENPIDLSKFGKPVYNFNEIPAAAPDGKPTIENEDGAYKIIDGVLSLVKYEDENASNSKKARVVATVTVKDGSTVLKTFKSTPYAEVTAKKYAVKSQEVTDITVAFNGKEDQTLPVVLAYQALGITEAQYEKLPQANFNFKTTTGIRFAFKEGTTKNELVVLVPKGTKANVNENVGAILDVKVSDTQNFTLNLKKVTVTLDKSAYKLTWNGNVVTVSTPIAGSVSLMPQFTNDAVGFESNLATLFENYAAIAESAENVGASIEFSLKDKITGVTIEGNKLKITNAYDNTSAEDIVVEAKVIAKSADNKDYALAENTMSATFSLTGVTTTWVWDNTTAKSIIKIGSDNYTESFPLAKGIKWTCGGKTMWENGTASKASATTILLSVLGLEAPVYTITEDDKQYVEIDKTGNLKVKTLGTAIVRNITVTITAESRWGTIVDYANNKTVTVKIDMNKESSAIN</sequence>
<reference evidence="2 3" key="1">
    <citation type="submission" date="2020-03" db="EMBL/GenBank/DDBJ databases">
        <title>Genomic analysis of Bacteroides faecium CBA7301.</title>
        <authorList>
            <person name="Kim J."/>
            <person name="Roh S.W."/>
        </authorList>
    </citation>
    <scope>NUCLEOTIDE SEQUENCE [LARGE SCALE GENOMIC DNA]</scope>
    <source>
        <strain evidence="2 3">CBA7301</strain>
    </source>
</reference>
<feature type="coiled-coil region" evidence="1">
    <location>
        <begin position="24"/>
        <end position="51"/>
    </location>
</feature>
<dbReference type="Proteomes" id="UP000501780">
    <property type="component" value="Chromosome"/>
</dbReference>
<accession>A0A6H0KND5</accession>
<gene>
    <name evidence="2" type="ORF">BacF7301_12370</name>
</gene>
<dbReference type="AlphaFoldDB" id="A0A6H0KND5"/>
<name>A0A6H0KND5_9BACE</name>
<organism evidence="2 3">
    <name type="scientific">Bacteroides faecium</name>
    <dbReference type="NCBI Taxonomy" id="2715212"/>
    <lineage>
        <taxon>Bacteria</taxon>
        <taxon>Pseudomonadati</taxon>
        <taxon>Bacteroidota</taxon>
        <taxon>Bacteroidia</taxon>
        <taxon>Bacteroidales</taxon>
        <taxon>Bacteroidaceae</taxon>
        <taxon>Bacteroides</taxon>
    </lineage>
</organism>
<evidence type="ECO:0000313" key="2">
    <source>
        <dbReference type="EMBL" id="QIU94892.1"/>
    </source>
</evidence>
<dbReference type="RefSeq" id="WP_167963208.1">
    <property type="nucleotide sequence ID" value="NZ_CP050831.1"/>
</dbReference>